<dbReference type="RefSeq" id="WP_146653293.1">
    <property type="nucleotide sequence ID" value="NZ_CP012333.1"/>
</dbReference>
<proteinExistence type="predicted"/>
<dbReference type="OrthoDB" id="5509626at2"/>
<protein>
    <submittedName>
        <fullName evidence="2">Uncharacterized protein</fullName>
    </submittedName>
</protein>
<evidence type="ECO:0000256" key="1">
    <source>
        <dbReference type="SAM" id="MobiDB-lite"/>
    </source>
</evidence>
<name>A0A0K1Q9M5_9BACT</name>
<evidence type="ECO:0000313" key="3">
    <source>
        <dbReference type="Proteomes" id="UP000064967"/>
    </source>
</evidence>
<feature type="compositionally biased region" description="Basic and acidic residues" evidence="1">
    <location>
        <begin position="127"/>
        <end position="136"/>
    </location>
</feature>
<accession>A0A0K1Q9M5</accession>
<dbReference type="KEGG" id="llu:AKJ09_09025"/>
<organism evidence="2 3">
    <name type="scientific">Labilithrix luteola</name>
    <dbReference type="NCBI Taxonomy" id="1391654"/>
    <lineage>
        <taxon>Bacteria</taxon>
        <taxon>Pseudomonadati</taxon>
        <taxon>Myxococcota</taxon>
        <taxon>Polyangia</taxon>
        <taxon>Polyangiales</taxon>
        <taxon>Labilitrichaceae</taxon>
        <taxon>Labilithrix</taxon>
    </lineage>
</organism>
<dbReference type="EMBL" id="CP012333">
    <property type="protein sequence ID" value="AKV02362.1"/>
    <property type="molecule type" value="Genomic_DNA"/>
</dbReference>
<feature type="region of interest" description="Disordered" evidence="1">
    <location>
        <begin position="103"/>
        <end position="138"/>
    </location>
</feature>
<sequence>MFATTAMTKVARAETAPVSYAAPPECPDVDAFRAEIEKRADAGRVLARAHTSIAKSAEHGYDGTLRIDDRARDVHAATCEEVVQALALAAALAAEEMAAEAPMPPEPAISPVAPVKEVPAPPSAAVDRPRPVTREPENDDGIVLGAGLGATGAVGPTVAPEVFVFGGFELDGRSLRLALDVARSSDMDTVAGTARFERWSARVDGCPLSVRFGVRLSPCVGFEGGLLRGMGQSISNAEASSLVWLSLGVGGRADLDLTRSLFVAADVQLGFPLLRHGFFVRPSDVVYEVPAVFGQAALSLGYRFSE</sequence>
<dbReference type="AlphaFoldDB" id="A0A0K1Q9M5"/>
<feature type="compositionally biased region" description="Low complexity" evidence="1">
    <location>
        <begin position="111"/>
        <end position="126"/>
    </location>
</feature>
<evidence type="ECO:0000313" key="2">
    <source>
        <dbReference type="EMBL" id="AKV02362.1"/>
    </source>
</evidence>
<gene>
    <name evidence="2" type="ORF">AKJ09_09025</name>
</gene>
<dbReference type="STRING" id="1391654.AKJ09_09025"/>
<keyword evidence="3" id="KW-1185">Reference proteome</keyword>
<dbReference type="Proteomes" id="UP000064967">
    <property type="component" value="Chromosome"/>
</dbReference>
<reference evidence="2 3" key="1">
    <citation type="submission" date="2015-08" db="EMBL/GenBank/DDBJ databases">
        <authorList>
            <person name="Babu N.S."/>
            <person name="Beckwith C.J."/>
            <person name="Beseler K.G."/>
            <person name="Brison A."/>
            <person name="Carone J.V."/>
            <person name="Caskin T.P."/>
            <person name="Diamond M."/>
            <person name="Durham M.E."/>
            <person name="Foxe J.M."/>
            <person name="Go M."/>
            <person name="Henderson B.A."/>
            <person name="Jones I.B."/>
            <person name="McGettigan J.A."/>
            <person name="Micheletti S.J."/>
            <person name="Nasrallah M.E."/>
            <person name="Ortiz D."/>
            <person name="Piller C.R."/>
            <person name="Privatt S.R."/>
            <person name="Schneider S.L."/>
            <person name="Sharp S."/>
            <person name="Smith T.C."/>
            <person name="Stanton J.D."/>
            <person name="Ullery H.E."/>
            <person name="Wilson R.J."/>
            <person name="Serrano M.G."/>
            <person name="Buck G."/>
            <person name="Lee V."/>
            <person name="Wang Y."/>
            <person name="Carvalho R."/>
            <person name="Voegtly L."/>
            <person name="Shi R."/>
            <person name="Duckworth R."/>
            <person name="Johnson A."/>
            <person name="Loviza R."/>
            <person name="Walstead R."/>
            <person name="Shah Z."/>
            <person name="Kiflezghi M."/>
            <person name="Wade K."/>
            <person name="Ball S.L."/>
            <person name="Bradley K.W."/>
            <person name="Asai D.J."/>
            <person name="Bowman C.A."/>
            <person name="Russell D.A."/>
            <person name="Pope W.H."/>
            <person name="Jacobs-Sera D."/>
            <person name="Hendrix R.W."/>
            <person name="Hatfull G.F."/>
        </authorList>
    </citation>
    <scope>NUCLEOTIDE SEQUENCE [LARGE SCALE GENOMIC DNA]</scope>
    <source>
        <strain evidence="2 3">DSM 27648</strain>
    </source>
</reference>